<dbReference type="Proteomes" id="UP000193922">
    <property type="component" value="Unassembled WGS sequence"/>
</dbReference>
<evidence type="ECO:0000313" key="3">
    <source>
        <dbReference type="EMBL" id="ORX68286.1"/>
    </source>
</evidence>
<protein>
    <recommendedName>
        <fullName evidence="5">RGS domain-containing protein</fullName>
    </recommendedName>
</protein>
<evidence type="ECO:0000256" key="1">
    <source>
        <dbReference type="SAM" id="MobiDB-lite"/>
    </source>
</evidence>
<name>A0A1Y1W4Y7_9FUNG</name>
<sequence length="475" mass="51779">MTDSKLQRKRNTAADSEIAGDSLHVDTRPSLLDTATSLISPENRRPQLNLAYSSSASSFFTNHNNSNTPAVAAQPRHLERGLLQGQRSFEETVDRNNGDNVAAGPASSDHPTAGVAAGVCGVGVDDMLTRKAQAPLCLFNYWQYLAEVEGGAQELQFWLALASYEELCRSYAGTLPPVPLNVYSPNSRQAAGNARRISLVEASARILAMAPSEASRQELTASNRISSAVSNLDKDTQQLDSYLASLSHQTAVAGAQTACTQHEICRSDHGQAFSDRLFSGDAQAVDAAERVSGDNTELPLLAPSQSETKEGVATQAEIRRAAERLFFQFVQSGAPLRCGIERERRIDPELFAPSYPRFLRERIYHNTTRATAAPRIALGLALIFIALTFQFSLIFLDVTPKGWRWLPIACLWPGFVLGFAGVSRIDPVLALDWQPVRDRHIKDSHLKKASVQLAVTALIAVVITLVLFLVPGHHL</sequence>
<keyword evidence="4" id="KW-1185">Reference proteome</keyword>
<feature type="transmembrane region" description="Helical" evidence="2">
    <location>
        <begin position="449"/>
        <end position="470"/>
    </location>
</feature>
<keyword evidence="2" id="KW-0812">Transmembrane</keyword>
<evidence type="ECO:0000313" key="4">
    <source>
        <dbReference type="Proteomes" id="UP000193922"/>
    </source>
</evidence>
<accession>A0A1Y1W4Y7</accession>
<dbReference type="GeneID" id="63807133"/>
<dbReference type="AlphaFoldDB" id="A0A1Y1W4Y7"/>
<feature type="region of interest" description="Disordered" evidence="1">
    <location>
        <begin position="1"/>
        <end position="22"/>
    </location>
</feature>
<reference evidence="3 4" key="1">
    <citation type="submission" date="2016-07" db="EMBL/GenBank/DDBJ databases">
        <title>Pervasive Adenine N6-methylation of Active Genes in Fungi.</title>
        <authorList>
            <consortium name="DOE Joint Genome Institute"/>
            <person name="Mondo S.J."/>
            <person name="Dannebaum R.O."/>
            <person name="Kuo R.C."/>
            <person name="Labutti K."/>
            <person name="Haridas S."/>
            <person name="Kuo A."/>
            <person name="Salamov A."/>
            <person name="Ahrendt S.R."/>
            <person name="Lipzen A."/>
            <person name="Sullivan W."/>
            <person name="Andreopoulos W.B."/>
            <person name="Clum A."/>
            <person name="Lindquist E."/>
            <person name="Daum C."/>
            <person name="Ramamoorthy G.K."/>
            <person name="Gryganskyi A."/>
            <person name="Culley D."/>
            <person name="Magnuson J.K."/>
            <person name="James T.Y."/>
            <person name="O'Malley M.A."/>
            <person name="Stajich J.E."/>
            <person name="Spatafora J.W."/>
            <person name="Visel A."/>
            <person name="Grigoriev I.V."/>
        </authorList>
    </citation>
    <scope>NUCLEOTIDE SEQUENCE [LARGE SCALE GENOMIC DNA]</scope>
    <source>
        <strain evidence="3 4">ATCC 12442</strain>
    </source>
</reference>
<dbReference type="SUPFAM" id="SSF48097">
    <property type="entry name" value="Regulator of G-protein signaling, RGS"/>
    <property type="match status" value="1"/>
</dbReference>
<dbReference type="EMBL" id="MCFD01000010">
    <property type="protein sequence ID" value="ORX68286.1"/>
    <property type="molecule type" value="Genomic_DNA"/>
</dbReference>
<dbReference type="InterPro" id="IPR036305">
    <property type="entry name" value="RGS_sf"/>
</dbReference>
<comment type="caution">
    <text evidence="3">The sequence shown here is derived from an EMBL/GenBank/DDBJ whole genome shotgun (WGS) entry which is preliminary data.</text>
</comment>
<feature type="transmembrane region" description="Helical" evidence="2">
    <location>
        <begin position="376"/>
        <end position="396"/>
    </location>
</feature>
<gene>
    <name evidence="3" type="ORF">DL89DRAFT_294186</name>
</gene>
<keyword evidence="2" id="KW-0472">Membrane</keyword>
<dbReference type="RefSeq" id="XP_040742100.1">
    <property type="nucleotide sequence ID" value="XM_040890485.1"/>
</dbReference>
<dbReference type="OrthoDB" id="5584247at2759"/>
<keyword evidence="2" id="KW-1133">Transmembrane helix</keyword>
<dbReference type="STRING" id="61395.A0A1Y1W4Y7"/>
<evidence type="ECO:0000256" key="2">
    <source>
        <dbReference type="SAM" id="Phobius"/>
    </source>
</evidence>
<proteinExistence type="predicted"/>
<evidence type="ECO:0008006" key="5">
    <source>
        <dbReference type="Google" id="ProtNLM"/>
    </source>
</evidence>
<feature type="transmembrane region" description="Helical" evidence="2">
    <location>
        <begin position="402"/>
        <end position="422"/>
    </location>
</feature>
<organism evidence="3 4">
    <name type="scientific">Linderina pennispora</name>
    <dbReference type="NCBI Taxonomy" id="61395"/>
    <lineage>
        <taxon>Eukaryota</taxon>
        <taxon>Fungi</taxon>
        <taxon>Fungi incertae sedis</taxon>
        <taxon>Zoopagomycota</taxon>
        <taxon>Kickxellomycotina</taxon>
        <taxon>Kickxellomycetes</taxon>
        <taxon>Kickxellales</taxon>
        <taxon>Kickxellaceae</taxon>
        <taxon>Linderina</taxon>
    </lineage>
</organism>